<name>A0A1G9QMV6_9GAMM</name>
<dbReference type="SUPFAM" id="SSF54427">
    <property type="entry name" value="NTF2-like"/>
    <property type="match status" value="1"/>
</dbReference>
<dbReference type="OrthoDB" id="1115105at2"/>
<organism evidence="2 3">
    <name type="scientific">Modicisalibacter muralis</name>
    <dbReference type="NCBI Taxonomy" id="119000"/>
    <lineage>
        <taxon>Bacteria</taxon>
        <taxon>Pseudomonadati</taxon>
        <taxon>Pseudomonadota</taxon>
        <taxon>Gammaproteobacteria</taxon>
        <taxon>Oceanospirillales</taxon>
        <taxon>Halomonadaceae</taxon>
        <taxon>Modicisalibacter</taxon>
    </lineage>
</organism>
<dbReference type="Pfam" id="PF12680">
    <property type="entry name" value="SnoaL_2"/>
    <property type="match status" value="1"/>
</dbReference>
<proteinExistence type="predicted"/>
<dbReference type="InterPro" id="IPR037401">
    <property type="entry name" value="SnoaL-like"/>
</dbReference>
<accession>A0A1G9QMV6</accession>
<evidence type="ECO:0000313" key="2">
    <source>
        <dbReference type="EMBL" id="SDM12362.1"/>
    </source>
</evidence>
<reference evidence="2 3" key="1">
    <citation type="submission" date="2016-10" db="EMBL/GenBank/DDBJ databases">
        <authorList>
            <person name="de Groot N.N."/>
        </authorList>
    </citation>
    <scope>NUCLEOTIDE SEQUENCE [LARGE SCALE GENOMIC DNA]</scope>
    <source>
        <strain evidence="2 3">DSM 14789</strain>
    </source>
</reference>
<gene>
    <name evidence="2" type="ORF">SAMN05661010_03416</name>
</gene>
<protein>
    <submittedName>
        <fullName evidence="2">SnoaL-like domain-containing protein</fullName>
    </submittedName>
</protein>
<sequence>MTQDPALETFCAFYNKLDKSSTKRLPEVYTDDVRFADPLHRVEGIDALIAYFDALYANLDDCHFDFGERQRQGDLAFVTWTLHLVHPKLAGSRKVSVTGCSRLRFRDDRVCDHRDYFDAGALLYEQIPILGSVIRGLKKRFVK</sequence>
<evidence type="ECO:0000313" key="3">
    <source>
        <dbReference type="Proteomes" id="UP000198654"/>
    </source>
</evidence>
<dbReference type="RefSeq" id="WP_089730482.1">
    <property type="nucleotide sequence ID" value="NZ_FNGI01000012.1"/>
</dbReference>
<evidence type="ECO:0000259" key="1">
    <source>
        <dbReference type="Pfam" id="PF12680"/>
    </source>
</evidence>
<feature type="domain" description="SnoaL-like" evidence="1">
    <location>
        <begin position="12"/>
        <end position="113"/>
    </location>
</feature>
<dbReference type="InterPro" id="IPR032710">
    <property type="entry name" value="NTF2-like_dom_sf"/>
</dbReference>
<dbReference type="Proteomes" id="UP000198654">
    <property type="component" value="Unassembled WGS sequence"/>
</dbReference>
<dbReference type="AlphaFoldDB" id="A0A1G9QMV6"/>
<dbReference type="Gene3D" id="3.10.450.50">
    <property type="match status" value="1"/>
</dbReference>
<dbReference type="STRING" id="119000.SAMN05661010_03416"/>
<keyword evidence="3" id="KW-1185">Reference proteome</keyword>
<dbReference type="EMBL" id="FNGI01000012">
    <property type="protein sequence ID" value="SDM12362.1"/>
    <property type="molecule type" value="Genomic_DNA"/>
</dbReference>